<evidence type="ECO:0000313" key="3">
    <source>
        <dbReference type="Proteomes" id="UP000525298"/>
    </source>
</evidence>
<sequence length="772" mass="86048">MKESYRTDLKAHVLTNQANRVRAIRHTQEYWESPTGGGLMTAASHLRQFAGIYEIPTTKFDRLEIKVTYLDPREQGEEYRLSEERYQFDSETFGFYQTFLNVPVWRAGLKMTLKQGPNRVIRSKDTSQQGVNAKMPSKRTIDRYRNIFTGSNIATAQRRAVMAQPDLKAATLAAGESAEAESEGENLVRGLITLKDDSEDRKVGVRLIRGRFWIYRYDADARMPEHDAPDGPIVKEQADANTRRRRRISGQEVHNGHLPPFDIPDVDPKIKDGTYYMVAEITFEVLAGGERQVWRALVELNTNSILYLRPMSAHVNGYVYENDPITQSGSTTPDSDSNNATLNPYRYDVPLQNLDAPVNGTQSLSVSFAEVTQIEGADITPPTESTGTDFDYAVRTKDFASVNGYFHVARIFRTLQDLGFNVSTYMSNTVFPIPVDIRCFDAINAHCVGDGIDGIGHTGYGLMDTTDTTNPLGRACDPRVHLHEVLGHGVLYEAVDSPNMGFTHSAGDSLSLIYFDPDSQCKGVDGSPLGKPGDLRFTYVPWHPSLNRRCDRNVADGWAWNGSRDNGGYGSEEILATTLFNFYRSIGGDHQNLGRRQFASRMAMYLILRAIGNLTPATDGTITTAGDPPDVDVYIDDGRAGEYPFQHVHWHTTTIWNRRAADDIDAHQEPELDLTNYAYVKIKNRGTQQAQNVVVYGYHTKPGAGLNWPVDFDPFTTASINVGTVNANNTQEVVVGPFEWTPNINAYGHDCMLIVATADGDASNKVNKDDCC</sequence>
<evidence type="ECO:0000313" key="2">
    <source>
        <dbReference type="EMBL" id="MBA2882472.1"/>
    </source>
</evidence>
<dbReference type="AlphaFoldDB" id="A0A7W0CB28"/>
<keyword evidence="3" id="KW-1185">Reference proteome</keyword>
<comment type="caution">
    <text evidence="2">The sequence shown here is derived from an EMBL/GenBank/DDBJ whole genome shotgun (WGS) entry which is preliminary data.</text>
</comment>
<proteinExistence type="predicted"/>
<accession>A0A7W0CB28</accession>
<feature type="region of interest" description="Disordered" evidence="1">
    <location>
        <begin position="226"/>
        <end position="246"/>
    </location>
</feature>
<name>A0A7W0CB28_9BACT</name>
<dbReference type="EMBL" id="JACDUS010000010">
    <property type="protein sequence ID" value="MBA2882472.1"/>
    <property type="molecule type" value="Genomic_DNA"/>
</dbReference>
<evidence type="ECO:0000256" key="1">
    <source>
        <dbReference type="SAM" id="MobiDB-lite"/>
    </source>
</evidence>
<organism evidence="2 3">
    <name type="scientific">Desulfosalsimonas propionicica</name>
    <dbReference type="NCBI Taxonomy" id="332175"/>
    <lineage>
        <taxon>Bacteria</taxon>
        <taxon>Pseudomonadati</taxon>
        <taxon>Thermodesulfobacteriota</taxon>
        <taxon>Desulfobacteria</taxon>
        <taxon>Desulfobacterales</taxon>
        <taxon>Desulfosalsimonadaceae</taxon>
        <taxon>Desulfosalsimonas</taxon>
    </lineage>
</organism>
<dbReference type="Proteomes" id="UP000525298">
    <property type="component" value="Unassembled WGS sequence"/>
</dbReference>
<dbReference type="RefSeq" id="WP_181552111.1">
    <property type="nucleotide sequence ID" value="NZ_JACDUS010000010.1"/>
</dbReference>
<gene>
    <name evidence="2" type="ORF">HNR65_002824</name>
</gene>
<reference evidence="2 3" key="1">
    <citation type="submission" date="2020-07" db="EMBL/GenBank/DDBJ databases">
        <title>Genomic Encyclopedia of Type Strains, Phase IV (KMG-IV): sequencing the most valuable type-strain genomes for metagenomic binning, comparative biology and taxonomic classification.</title>
        <authorList>
            <person name="Goeker M."/>
        </authorList>
    </citation>
    <scope>NUCLEOTIDE SEQUENCE [LARGE SCALE GENOMIC DNA]</scope>
    <source>
        <strain evidence="2 3">DSM 17721</strain>
    </source>
</reference>
<protein>
    <submittedName>
        <fullName evidence="2">Uncharacterized protein</fullName>
    </submittedName>
</protein>